<protein>
    <submittedName>
        <fullName evidence="2">Uncharacterized protein</fullName>
    </submittedName>
</protein>
<accession>A0A8H7PRF3</accession>
<sequence>MQGFTVFLAIAAAILTYSPLFSAAAPSTYTLHYITLHGQNISLPVVEEVCQNLPAETATVDNTTPLIAYVYAQPGCEGDLTGVMPGEKYDGPLKLSSVIMVDMSSFFGPGN</sequence>
<dbReference type="Proteomes" id="UP000612746">
    <property type="component" value="Unassembled WGS sequence"/>
</dbReference>
<feature type="chain" id="PRO_5034253479" evidence="1">
    <location>
        <begin position="24"/>
        <end position="111"/>
    </location>
</feature>
<reference evidence="2" key="1">
    <citation type="submission" date="2020-12" db="EMBL/GenBank/DDBJ databases">
        <title>Metabolic potential, ecology and presence of endohyphal bacteria is reflected in genomic diversity of Mucoromycotina.</title>
        <authorList>
            <person name="Muszewska A."/>
            <person name="Okrasinska A."/>
            <person name="Steczkiewicz K."/>
            <person name="Drgas O."/>
            <person name="Orlowska M."/>
            <person name="Perlinska-Lenart U."/>
            <person name="Aleksandrzak-Piekarczyk T."/>
            <person name="Szatraj K."/>
            <person name="Zielenkiewicz U."/>
            <person name="Pilsyk S."/>
            <person name="Malc E."/>
            <person name="Mieczkowski P."/>
            <person name="Kruszewska J.S."/>
            <person name="Biernat P."/>
            <person name="Pawlowska J."/>
        </authorList>
    </citation>
    <scope>NUCLEOTIDE SEQUENCE</scope>
    <source>
        <strain evidence="2">WA0000051536</strain>
    </source>
</reference>
<gene>
    <name evidence="2" type="ORF">INT44_001889</name>
</gene>
<name>A0A8H7PRF3_9FUNG</name>
<evidence type="ECO:0000313" key="2">
    <source>
        <dbReference type="EMBL" id="KAG2178736.1"/>
    </source>
</evidence>
<keyword evidence="1" id="KW-0732">Signal</keyword>
<feature type="signal peptide" evidence="1">
    <location>
        <begin position="1"/>
        <end position="23"/>
    </location>
</feature>
<evidence type="ECO:0000256" key="1">
    <source>
        <dbReference type="SAM" id="SignalP"/>
    </source>
</evidence>
<proteinExistence type="predicted"/>
<dbReference type="EMBL" id="JAEPRA010000011">
    <property type="protein sequence ID" value="KAG2178736.1"/>
    <property type="molecule type" value="Genomic_DNA"/>
</dbReference>
<evidence type="ECO:0000313" key="3">
    <source>
        <dbReference type="Proteomes" id="UP000612746"/>
    </source>
</evidence>
<comment type="caution">
    <text evidence="2">The sequence shown here is derived from an EMBL/GenBank/DDBJ whole genome shotgun (WGS) entry which is preliminary data.</text>
</comment>
<dbReference type="AlphaFoldDB" id="A0A8H7PRF3"/>
<keyword evidence="3" id="KW-1185">Reference proteome</keyword>
<organism evidence="2 3">
    <name type="scientific">Umbelopsis vinacea</name>
    <dbReference type="NCBI Taxonomy" id="44442"/>
    <lineage>
        <taxon>Eukaryota</taxon>
        <taxon>Fungi</taxon>
        <taxon>Fungi incertae sedis</taxon>
        <taxon>Mucoromycota</taxon>
        <taxon>Mucoromycotina</taxon>
        <taxon>Umbelopsidomycetes</taxon>
        <taxon>Umbelopsidales</taxon>
        <taxon>Umbelopsidaceae</taxon>
        <taxon>Umbelopsis</taxon>
    </lineage>
</organism>